<protein>
    <recommendedName>
        <fullName evidence="3">Small integral membrane protein 19</fullName>
    </recommendedName>
</protein>
<evidence type="ECO:0000313" key="8">
    <source>
        <dbReference type="EMBL" id="PIK55451.1"/>
    </source>
</evidence>
<evidence type="ECO:0000256" key="6">
    <source>
        <dbReference type="ARBA" id="ARBA00023136"/>
    </source>
</evidence>
<dbReference type="PANTHER" id="PTHR31888:SF1">
    <property type="entry name" value="SMALL INTEGRAL MEMBRANE PROTEIN 19"/>
    <property type="match status" value="1"/>
</dbReference>
<dbReference type="Proteomes" id="UP000230750">
    <property type="component" value="Unassembled WGS sequence"/>
</dbReference>
<keyword evidence="4 7" id="KW-0812">Transmembrane</keyword>
<evidence type="ECO:0000256" key="7">
    <source>
        <dbReference type="SAM" id="Phobius"/>
    </source>
</evidence>
<dbReference type="EMBL" id="MRZV01000214">
    <property type="protein sequence ID" value="PIK55451.1"/>
    <property type="molecule type" value="Genomic_DNA"/>
</dbReference>
<reference evidence="8 9" key="1">
    <citation type="journal article" date="2017" name="PLoS Biol.">
        <title>The sea cucumber genome provides insights into morphological evolution and visceral regeneration.</title>
        <authorList>
            <person name="Zhang X."/>
            <person name="Sun L."/>
            <person name="Yuan J."/>
            <person name="Sun Y."/>
            <person name="Gao Y."/>
            <person name="Zhang L."/>
            <person name="Li S."/>
            <person name="Dai H."/>
            <person name="Hamel J.F."/>
            <person name="Liu C."/>
            <person name="Yu Y."/>
            <person name="Liu S."/>
            <person name="Lin W."/>
            <person name="Guo K."/>
            <person name="Jin S."/>
            <person name="Xu P."/>
            <person name="Storey K.B."/>
            <person name="Huan P."/>
            <person name="Zhang T."/>
            <person name="Zhou Y."/>
            <person name="Zhang J."/>
            <person name="Lin C."/>
            <person name="Li X."/>
            <person name="Xing L."/>
            <person name="Huo D."/>
            <person name="Sun M."/>
            <person name="Wang L."/>
            <person name="Mercier A."/>
            <person name="Li F."/>
            <person name="Yang H."/>
            <person name="Xiang J."/>
        </authorList>
    </citation>
    <scope>NUCLEOTIDE SEQUENCE [LARGE SCALE GENOMIC DNA]</scope>
    <source>
        <strain evidence="8">Shaxun</strain>
        <tissue evidence="8">Muscle</tissue>
    </source>
</reference>
<comment type="subcellular location">
    <subcellularLocation>
        <location evidence="1">Membrane</location>
        <topology evidence="1">Single-pass membrane protein</topology>
    </subcellularLocation>
</comment>
<evidence type="ECO:0000313" key="9">
    <source>
        <dbReference type="Proteomes" id="UP000230750"/>
    </source>
</evidence>
<dbReference type="InterPro" id="IPR029368">
    <property type="entry name" value="SMIM19"/>
</dbReference>
<dbReference type="OrthoDB" id="8663985at2759"/>
<keyword evidence="9" id="KW-1185">Reference proteome</keyword>
<name>A0A2G8L5C4_STIJA</name>
<organism evidence="8 9">
    <name type="scientific">Stichopus japonicus</name>
    <name type="common">Sea cucumber</name>
    <dbReference type="NCBI Taxonomy" id="307972"/>
    <lineage>
        <taxon>Eukaryota</taxon>
        <taxon>Metazoa</taxon>
        <taxon>Echinodermata</taxon>
        <taxon>Eleutherozoa</taxon>
        <taxon>Echinozoa</taxon>
        <taxon>Holothuroidea</taxon>
        <taxon>Aspidochirotacea</taxon>
        <taxon>Aspidochirotida</taxon>
        <taxon>Stichopodidae</taxon>
        <taxon>Apostichopus</taxon>
    </lineage>
</organism>
<comment type="similarity">
    <text evidence="2">Belongs to the SMIM19 family.</text>
</comment>
<evidence type="ECO:0000256" key="3">
    <source>
        <dbReference type="ARBA" id="ARBA00017901"/>
    </source>
</evidence>
<keyword evidence="5 7" id="KW-1133">Transmembrane helix</keyword>
<gene>
    <name evidence="8" type="ORF">BSL78_07611</name>
</gene>
<dbReference type="Pfam" id="PF15117">
    <property type="entry name" value="UPF0697"/>
    <property type="match status" value="1"/>
</dbReference>
<dbReference type="PANTHER" id="PTHR31888">
    <property type="entry name" value="SMALL INTEGRAL MEMBRANE PROTEIN 19"/>
    <property type="match status" value="1"/>
</dbReference>
<evidence type="ECO:0000256" key="2">
    <source>
        <dbReference type="ARBA" id="ARBA00008977"/>
    </source>
</evidence>
<sequence>MAKENNGLPPEVHIDHWNEATNIYMVVVCVSLWFLYYFKRNGGRIVRILTRRNEVVAPEIDNAILQEEMKKVRLRQQLEHYYKARKWDQALQEQRIEME</sequence>
<feature type="transmembrane region" description="Helical" evidence="7">
    <location>
        <begin position="20"/>
        <end position="38"/>
    </location>
</feature>
<dbReference type="GO" id="GO:0016020">
    <property type="term" value="C:membrane"/>
    <property type="evidence" value="ECO:0007669"/>
    <property type="project" value="UniProtKB-SubCell"/>
</dbReference>
<keyword evidence="6 7" id="KW-0472">Membrane</keyword>
<evidence type="ECO:0000256" key="4">
    <source>
        <dbReference type="ARBA" id="ARBA00022692"/>
    </source>
</evidence>
<accession>A0A2G8L5C4</accession>
<dbReference type="AlphaFoldDB" id="A0A2G8L5C4"/>
<evidence type="ECO:0000256" key="5">
    <source>
        <dbReference type="ARBA" id="ARBA00022989"/>
    </source>
</evidence>
<evidence type="ECO:0000256" key="1">
    <source>
        <dbReference type="ARBA" id="ARBA00004167"/>
    </source>
</evidence>
<comment type="caution">
    <text evidence="8">The sequence shown here is derived from an EMBL/GenBank/DDBJ whole genome shotgun (WGS) entry which is preliminary data.</text>
</comment>
<proteinExistence type="inferred from homology"/>